<name>M5U6K0_9BACT</name>
<dbReference type="AlphaFoldDB" id="M5U6K0"/>
<dbReference type="Pfam" id="PF19051">
    <property type="entry name" value="GFO_IDH_MocA_C2"/>
    <property type="match status" value="1"/>
</dbReference>
<dbReference type="GO" id="GO:0016491">
    <property type="term" value="F:oxidoreductase activity"/>
    <property type="evidence" value="ECO:0007669"/>
    <property type="project" value="UniProtKB-KW"/>
</dbReference>
<gene>
    <name evidence="4" type="ORF">RSSM_01475</name>
</gene>
<organism evidence="4 5">
    <name type="scientific">Rhodopirellula sallentina SM41</name>
    <dbReference type="NCBI Taxonomy" id="1263870"/>
    <lineage>
        <taxon>Bacteria</taxon>
        <taxon>Pseudomonadati</taxon>
        <taxon>Planctomycetota</taxon>
        <taxon>Planctomycetia</taxon>
        <taxon>Pirellulales</taxon>
        <taxon>Pirellulaceae</taxon>
        <taxon>Rhodopirellula</taxon>
    </lineage>
</organism>
<evidence type="ECO:0000259" key="3">
    <source>
        <dbReference type="Pfam" id="PF19051"/>
    </source>
</evidence>
<dbReference type="InterPro" id="IPR043906">
    <property type="entry name" value="Gfo/Idh/MocA_OxRdtase_bact_C"/>
</dbReference>
<keyword evidence="5" id="KW-1185">Reference proteome</keyword>
<dbReference type="SUPFAM" id="SSF55347">
    <property type="entry name" value="Glyceraldehyde-3-phosphate dehydrogenase-like, C-terminal domain"/>
    <property type="match status" value="1"/>
</dbReference>
<reference evidence="4 5" key="1">
    <citation type="journal article" date="2013" name="Mar. Genomics">
        <title>Expression of sulfatases in Rhodopirellula baltica and the diversity of sulfatases in the genus Rhodopirellula.</title>
        <authorList>
            <person name="Wegner C.E."/>
            <person name="Richter-Heitmann T."/>
            <person name="Klindworth A."/>
            <person name="Klockow C."/>
            <person name="Richter M."/>
            <person name="Achstetter T."/>
            <person name="Glockner F.O."/>
            <person name="Harder J."/>
        </authorList>
    </citation>
    <scope>NUCLEOTIDE SEQUENCE [LARGE SCALE GENOMIC DNA]</scope>
    <source>
        <strain evidence="4 5">SM41</strain>
    </source>
</reference>
<evidence type="ECO:0000259" key="2">
    <source>
        <dbReference type="Pfam" id="PF01408"/>
    </source>
</evidence>
<sequence length="397" mass="44161">MNIVAVSDCLPSRLDTYTAAINPNATWSRYTEFREMIEKENLDAVMIETATHQRAWVACHTMAAGLDAYIEKPMALTIAEGREMANCARKHNRVTQVGTQQRSNPMTNWACGLIRDGKIGHIKRVKTMNFVGPVPINVTAKHPMPKDAGSDTKWWDTWTNQAEFHDYNANLFYNWINYVDYDGGGRSFGVTGWGAHAYDQIQNALGTDETGPTSITLMENVRTYETGMSDFHRPTDDEPAAALADEPKEITGPVGHCIMRYENGTEIDFSLTNDQGPSFGAVFEGTRGKIEINRNKVASNPKELTQNAGNPGQLKGSQNVPHIQNFADCVKSRAKANAGIEIGQRSTTICYLLNIARAVGKVGEPLQWDPKTERFTNCDEGNAMLQRERRKGWELPA</sequence>
<dbReference type="GO" id="GO:0000166">
    <property type="term" value="F:nucleotide binding"/>
    <property type="evidence" value="ECO:0007669"/>
    <property type="project" value="InterPro"/>
</dbReference>
<feature type="domain" description="Gfo/Idh/MocA-like oxidoreductase bacterial type C-terminal" evidence="3">
    <location>
        <begin position="253"/>
        <end position="394"/>
    </location>
</feature>
<dbReference type="InterPro" id="IPR000683">
    <property type="entry name" value="Gfo/Idh/MocA-like_OxRdtase_N"/>
</dbReference>
<keyword evidence="1" id="KW-0560">Oxidoreductase</keyword>
<dbReference type="SUPFAM" id="SSF51735">
    <property type="entry name" value="NAD(P)-binding Rossmann-fold domains"/>
    <property type="match status" value="1"/>
</dbReference>
<dbReference type="InterPro" id="IPR036291">
    <property type="entry name" value="NAD(P)-bd_dom_sf"/>
</dbReference>
<dbReference type="PANTHER" id="PTHR43818">
    <property type="entry name" value="BCDNA.GH03377"/>
    <property type="match status" value="1"/>
</dbReference>
<dbReference type="PATRIC" id="fig|1263870.3.peg.1581"/>
<dbReference type="EMBL" id="ANOH01000113">
    <property type="protein sequence ID" value="EMI57065.1"/>
    <property type="molecule type" value="Genomic_DNA"/>
</dbReference>
<dbReference type="InterPro" id="IPR050463">
    <property type="entry name" value="Gfo/Idh/MocA_oxidrdct_glycsds"/>
</dbReference>
<accession>M5U6K0</accession>
<dbReference type="Gene3D" id="3.30.360.10">
    <property type="entry name" value="Dihydrodipicolinate Reductase, domain 2"/>
    <property type="match status" value="1"/>
</dbReference>
<comment type="caution">
    <text evidence="4">The sequence shown here is derived from an EMBL/GenBank/DDBJ whole genome shotgun (WGS) entry which is preliminary data.</text>
</comment>
<proteinExistence type="predicted"/>
<dbReference type="PANTHER" id="PTHR43818:SF11">
    <property type="entry name" value="BCDNA.GH03377"/>
    <property type="match status" value="1"/>
</dbReference>
<dbReference type="Proteomes" id="UP000011885">
    <property type="component" value="Unassembled WGS sequence"/>
</dbReference>
<evidence type="ECO:0000313" key="4">
    <source>
        <dbReference type="EMBL" id="EMI57065.1"/>
    </source>
</evidence>
<evidence type="ECO:0000256" key="1">
    <source>
        <dbReference type="ARBA" id="ARBA00023002"/>
    </source>
</evidence>
<dbReference type="Gene3D" id="3.40.50.720">
    <property type="entry name" value="NAD(P)-binding Rossmann-like Domain"/>
    <property type="match status" value="1"/>
</dbReference>
<protein>
    <submittedName>
        <fullName evidence="4">NADH-dependent dehydrogenase</fullName>
    </submittedName>
</protein>
<dbReference type="Pfam" id="PF01408">
    <property type="entry name" value="GFO_IDH_MocA"/>
    <property type="match status" value="1"/>
</dbReference>
<feature type="domain" description="Gfo/Idh/MocA-like oxidoreductase N-terminal" evidence="2">
    <location>
        <begin position="23"/>
        <end position="98"/>
    </location>
</feature>
<evidence type="ECO:0000313" key="5">
    <source>
        <dbReference type="Proteomes" id="UP000011885"/>
    </source>
</evidence>